<dbReference type="InterPro" id="IPR051607">
    <property type="entry name" value="Metallo-dep_hydrolases"/>
</dbReference>
<dbReference type="Pfam" id="PF01979">
    <property type="entry name" value="Amidohydro_1"/>
    <property type="match status" value="1"/>
</dbReference>
<evidence type="ECO:0000256" key="1">
    <source>
        <dbReference type="ARBA" id="ARBA00001947"/>
    </source>
</evidence>
<evidence type="ECO:0000256" key="3">
    <source>
        <dbReference type="ARBA" id="ARBA00022801"/>
    </source>
</evidence>
<evidence type="ECO:0000313" key="6">
    <source>
        <dbReference type="EMBL" id="KAF5323668.1"/>
    </source>
</evidence>
<dbReference type="Proteomes" id="UP000559256">
    <property type="component" value="Unassembled WGS sequence"/>
</dbReference>
<sequence length="516" mass="57149">MMRLQPHSKLYIFTLGLIFIIPIIRAASTLFEGGTVISFDESSQTPVVLQNTSLLVTDDRIAAIFDSDSQEDVIPGDTERISAEGKILSPGFIDTHRHGWQTAFRTIASNTTLTEYGSRYSPRSPAESNFMPDDMYFGQIVGMWESLNAGVTTVLDHAHGTFSNETSTAYFKGSVDSGARVIWCYAIQDTPNTFSILDHMANFQELAHMNLEISNSTVEMGIAYDAFSSASMEEVQSVMEFARTANISALSTHYLGGPWMFSNSPQLLNSLNFLNTSFPIVFAHGSFLTTNDALLLRQFNQYLSITPESEMHYGHTHPYSALVQDQAALGVDTHMTYSADMVTQARLWLQSTRLKYYGQVIDQNWRIPSNNPMSVNQAFLLITRSGALSLRRPDLGVLTVGAKADIVVFDGNSPNLLGWSDAVAAIILHSNVGDIEQVMVDGQWRKRDGKLVTKENVNMDEVNQKFLMSAKRIQKIWKDIPLPVLGEDSQDMVLGAGVPFGMTLMQDVVRGNGTGY</sequence>
<dbReference type="InterPro" id="IPR006680">
    <property type="entry name" value="Amidohydro-rel"/>
</dbReference>
<dbReference type="EMBL" id="JAACJM010000389">
    <property type="protein sequence ID" value="KAF5323668.1"/>
    <property type="molecule type" value="Genomic_DNA"/>
</dbReference>
<evidence type="ECO:0000259" key="5">
    <source>
        <dbReference type="Pfam" id="PF01979"/>
    </source>
</evidence>
<dbReference type="GO" id="GO:0019239">
    <property type="term" value="F:deaminase activity"/>
    <property type="evidence" value="ECO:0007669"/>
    <property type="project" value="TreeGrafter"/>
</dbReference>
<evidence type="ECO:0000313" key="7">
    <source>
        <dbReference type="Proteomes" id="UP000559256"/>
    </source>
</evidence>
<dbReference type="InterPro" id="IPR011059">
    <property type="entry name" value="Metal-dep_hydrolase_composite"/>
</dbReference>
<comment type="cofactor">
    <cofactor evidence="1">
        <name>Zn(2+)</name>
        <dbReference type="ChEBI" id="CHEBI:29105"/>
    </cofactor>
</comment>
<keyword evidence="2" id="KW-0479">Metal-binding</keyword>
<evidence type="ECO:0000256" key="2">
    <source>
        <dbReference type="ARBA" id="ARBA00022723"/>
    </source>
</evidence>
<dbReference type="GO" id="GO:0005829">
    <property type="term" value="C:cytosol"/>
    <property type="evidence" value="ECO:0007669"/>
    <property type="project" value="TreeGrafter"/>
</dbReference>
<dbReference type="SUPFAM" id="SSF51338">
    <property type="entry name" value="Composite domain of metallo-dependent hydrolases"/>
    <property type="match status" value="2"/>
</dbReference>
<feature type="domain" description="Amidohydrolase-related" evidence="5">
    <location>
        <begin position="87"/>
        <end position="444"/>
    </location>
</feature>
<keyword evidence="7" id="KW-1185">Reference proteome</keyword>
<reference evidence="6 7" key="1">
    <citation type="journal article" date="2020" name="ISME J.">
        <title>Uncovering the hidden diversity of litter-decomposition mechanisms in mushroom-forming fungi.</title>
        <authorList>
            <person name="Floudas D."/>
            <person name="Bentzer J."/>
            <person name="Ahren D."/>
            <person name="Johansson T."/>
            <person name="Persson P."/>
            <person name="Tunlid A."/>
        </authorList>
    </citation>
    <scope>NUCLEOTIDE SEQUENCE [LARGE SCALE GENOMIC DNA]</scope>
    <source>
        <strain evidence="6 7">CBS 291.85</strain>
    </source>
</reference>
<dbReference type="InterPro" id="IPR032466">
    <property type="entry name" value="Metal_Hydrolase"/>
</dbReference>
<dbReference type="Gene3D" id="3.20.20.140">
    <property type="entry name" value="Metal-dependent hydrolases"/>
    <property type="match status" value="1"/>
</dbReference>
<gene>
    <name evidence="6" type="ORF">D9758_018352</name>
</gene>
<protein>
    <recommendedName>
        <fullName evidence="5">Amidohydrolase-related domain-containing protein</fullName>
    </recommendedName>
</protein>
<dbReference type="Gene3D" id="2.30.40.10">
    <property type="entry name" value="Urease, subunit C, domain 1"/>
    <property type="match status" value="1"/>
</dbReference>
<dbReference type="PANTHER" id="PTHR11271:SF37">
    <property type="entry name" value="FAMILY PROTEIN, PUTATIVE (AFU_ORTHOLOGUE AFUA_4G00460)-RELATED"/>
    <property type="match status" value="1"/>
</dbReference>
<proteinExistence type="predicted"/>
<dbReference type="GO" id="GO:0046872">
    <property type="term" value="F:metal ion binding"/>
    <property type="evidence" value="ECO:0007669"/>
    <property type="project" value="UniProtKB-KW"/>
</dbReference>
<keyword evidence="4" id="KW-0862">Zinc</keyword>
<name>A0A8H5F560_9AGAR</name>
<keyword evidence="3" id="KW-0378">Hydrolase</keyword>
<evidence type="ECO:0000256" key="4">
    <source>
        <dbReference type="ARBA" id="ARBA00022833"/>
    </source>
</evidence>
<dbReference type="OrthoDB" id="194468at2759"/>
<accession>A0A8H5F560</accession>
<comment type="caution">
    <text evidence="6">The sequence shown here is derived from an EMBL/GenBank/DDBJ whole genome shotgun (WGS) entry which is preliminary data.</text>
</comment>
<dbReference type="SUPFAM" id="SSF51556">
    <property type="entry name" value="Metallo-dependent hydrolases"/>
    <property type="match status" value="1"/>
</dbReference>
<dbReference type="PANTHER" id="PTHR11271">
    <property type="entry name" value="GUANINE DEAMINASE"/>
    <property type="match status" value="1"/>
</dbReference>
<dbReference type="AlphaFoldDB" id="A0A8H5F560"/>
<organism evidence="6 7">
    <name type="scientific">Tetrapyrgos nigripes</name>
    <dbReference type="NCBI Taxonomy" id="182062"/>
    <lineage>
        <taxon>Eukaryota</taxon>
        <taxon>Fungi</taxon>
        <taxon>Dikarya</taxon>
        <taxon>Basidiomycota</taxon>
        <taxon>Agaricomycotina</taxon>
        <taxon>Agaricomycetes</taxon>
        <taxon>Agaricomycetidae</taxon>
        <taxon>Agaricales</taxon>
        <taxon>Marasmiineae</taxon>
        <taxon>Marasmiaceae</taxon>
        <taxon>Tetrapyrgos</taxon>
    </lineage>
</organism>